<evidence type="ECO:0000313" key="1">
    <source>
        <dbReference type="EMBL" id="KIL63674.1"/>
    </source>
</evidence>
<reference evidence="1 2" key="1">
    <citation type="submission" date="2014-04" db="EMBL/GenBank/DDBJ databases">
        <title>Evolutionary Origins and Diversification of the Mycorrhizal Mutualists.</title>
        <authorList>
            <consortium name="DOE Joint Genome Institute"/>
            <consortium name="Mycorrhizal Genomics Consortium"/>
            <person name="Kohler A."/>
            <person name="Kuo A."/>
            <person name="Nagy L.G."/>
            <person name="Floudas D."/>
            <person name="Copeland A."/>
            <person name="Barry K.W."/>
            <person name="Cichocki N."/>
            <person name="Veneault-Fourrey C."/>
            <person name="LaButti K."/>
            <person name="Lindquist E.A."/>
            <person name="Lipzen A."/>
            <person name="Lundell T."/>
            <person name="Morin E."/>
            <person name="Murat C."/>
            <person name="Riley R."/>
            <person name="Ohm R."/>
            <person name="Sun H."/>
            <person name="Tunlid A."/>
            <person name="Henrissat B."/>
            <person name="Grigoriev I.V."/>
            <person name="Hibbett D.S."/>
            <person name="Martin F."/>
        </authorList>
    </citation>
    <scope>NUCLEOTIDE SEQUENCE [LARGE SCALE GENOMIC DNA]</scope>
    <source>
        <strain evidence="1 2">Koide BX008</strain>
    </source>
</reference>
<dbReference type="InParanoid" id="A0A0C2TAE8"/>
<sequence>MAMRMLACLPRPDYKLRRLITTHKRGMSKYEVWSCSIFIKDMGHTYCRYSTAFDFDCGGGDSILGKQNLDDRSRVPYQPFLPMQAS</sequence>
<proteinExistence type="predicted"/>
<keyword evidence="2" id="KW-1185">Reference proteome</keyword>
<gene>
    <name evidence="1" type="ORF">M378DRAFT_653170</name>
</gene>
<dbReference type="HOGENOM" id="CLU_2497411_0_0_1"/>
<name>A0A0C2TAE8_AMAMK</name>
<evidence type="ECO:0000313" key="2">
    <source>
        <dbReference type="Proteomes" id="UP000054549"/>
    </source>
</evidence>
<accession>A0A0C2TAE8</accession>
<protein>
    <submittedName>
        <fullName evidence="1">Uncharacterized protein</fullName>
    </submittedName>
</protein>
<dbReference type="Proteomes" id="UP000054549">
    <property type="component" value="Unassembled WGS sequence"/>
</dbReference>
<dbReference type="EMBL" id="KN818256">
    <property type="protein sequence ID" value="KIL63674.1"/>
    <property type="molecule type" value="Genomic_DNA"/>
</dbReference>
<dbReference type="AlphaFoldDB" id="A0A0C2TAE8"/>
<organism evidence="1 2">
    <name type="scientific">Amanita muscaria (strain Koide BX008)</name>
    <dbReference type="NCBI Taxonomy" id="946122"/>
    <lineage>
        <taxon>Eukaryota</taxon>
        <taxon>Fungi</taxon>
        <taxon>Dikarya</taxon>
        <taxon>Basidiomycota</taxon>
        <taxon>Agaricomycotina</taxon>
        <taxon>Agaricomycetes</taxon>
        <taxon>Agaricomycetidae</taxon>
        <taxon>Agaricales</taxon>
        <taxon>Pluteineae</taxon>
        <taxon>Amanitaceae</taxon>
        <taxon>Amanita</taxon>
    </lineage>
</organism>